<dbReference type="PANTHER" id="PTHR33434:SF2">
    <property type="entry name" value="FATTY ACID-BINDING PROTEIN TM_1468"/>
    <property type="match status" value="1"/>
</dbReference>
<evidence type="ECO:0000256" key="1">
    <source>
        <dbReference type="ARBA" id="ARBA00023121"/>
    </source>
</evidence>
<dbReference type="GO" id="GO:0008289">
    <property type="term" value="F:lipid binding"/>
    <property type="evidence" value="ECO:0007669"/>
    <property type="project" value="UniProtKB-KW"/>
</dbReference>
<dbReference type="InterPro" id="IPR043168">
    <property type="entry name" value="DegV_C"/>
</dbReference>
<dbReference type="InterPro" id="IPR050270">
    <property type="entry name" value="DegV_domain_contain"/>
</dbReference>
<sequence length="284" mass="31513">MQIQLMTDSSADLPKDLKQKLQIITIPLFVHFGNEQYTGEALDTVTLLEKIEASNTLPRSSAPGPHEYYQAFKACPIDKPIILLGVSEGISSAYNHAKMGRNMLLEEEPNRKIAVINTKTASPGLILLLNEAADKIAEGYGYEQLVTHLEDRVDHTITLFVLRTLDNLIRGGRLDKVKGAIAKTLNIKLLLHASDEGKVEVLEKVRGDKKALRHFVDQIGDYISNAENKVLAMTHCNAKERAEDVLQQIKQKYSFKQIILSDVGPVIATHTGEGGLVISFFKDK</sequence>
<evidence type="ECO:0000313" key="2">
    <source>
        <dbReference type="EMBL" id="RBO99706.1"/>
    </source>
</evidence>
<dbReference type="PROSITE" id="PS51482">
    <property type="entry name" value="DEGV"/>
    <property type="match status" value="1"/>
</dbReference>
<keyword evidence="3" id="KW-1185">Reference proteome</keyword>
<keyword evidence="1" id="KW-0446">Lipid-binding</keyword>
<proteinExistence type="predicted"/>
<reference evidence="2 3" key="1">
    <citation type="submission" date="2018-06" db="EMBL/GenBank/DDBJ databases">
        <title>Genomic Encyclopedia of Type Strains, Phase IV (KMG-IV): sequencing the most valuable type-strain genomes for metagenomic binning, comparative biology and taxonomic classification.</title>
        <authorList>
            <person name="Goeker M."/>
        </authorList>
    </citation>
    <scope>NUCLEOTIDE SEQUENCE [LARGE SCALE GENOMIC DNA]</scope>
    <source>
        <strain evidence="2 3">DSM 15140</strain>
    </source>
</reference>
<dbReference type="SUPFAM" id="SSF82549">
    <property type="entry name" value="DAK1/DegV-like"/>
    <property type="match status" value="1"/>
</dbReference>
<dbReference type="EMBL" id="QNRI01000003">
    <property type="protein sequence ID" value="RBO99706.1"/>
    <property type="molecule type" value="Genomic_DNA"/>
</dbReference>
<dbReference type="Gene3D" id="3.40.50.10170">
    <property type="match status" value="1"/>
</dbReference>
<dbReference type="STRING" id="200904.GCA_900168775_03284"/>
<dbReference type="RefSeq" id="WP_079707757.1">
    <property type="nucleotide sequence ID" value="NZ_BAABQN010000011.1"/>
</dbReference>
<dbReference type="PANTHER" id="PTHR33434">
    <property type="entry name" value="DEGV DOMAIN-CONTAINING PROTEIN DR_1986-RELATED"/>
    <property type="match status" value="1"/>
</dbReference>
<dbReference type="OrthoDB" id="5429275at2"/>
<organism evidence="2 3">
    <name type="scientific">Paraliobacillus ryukyuensis</name>
    <dbReference type="NCBI Taxonomy" id="200904"/>
    <lineage>
        <taxon>Bacteria</taxon>
        <taxon>Bacillati</taxon>
        <taxon>Bacillota</taxon>
        <taxon>Bacilli</taxon>
        <taxon>Bacillales</taxon>
        <taxon>Bacillaceae</taxon>
        <taxon>Paraliobacillus</taxon>
    </lineage>
</organism>
<gene>
    <name evidence="2" type="ORF">DES48_10331</name>
</gene>
<dbReference type="Gene3D" id="3.30.1180.10">
    <property type="match status" value="1"/>
</dbReference>
<evidence type="ECO:0000313" key="3">
    <source>
        <dbReference type="Proteomes" id="UP000252254"/>
    </source>
</evidence>
<comment type="caution">
    <text evidence="2">The sequence shown here is derived from an EMBL/GenBank/DDBJ whole genome shotgun (WGS) entry which is preliminary data.</text>
</comment>
<accession>A0A366EBG3</accession>
<protein>
    <submittedName>
        <fullName evidence="2">DegV family protein with EDD domain</fullName>
    </submittedName>
</protein>
<dbReference type="Pfam" id="PF02645">
    <property type="entry name" value="DegV"/>
    <property type="match status" value="1"/>
</dbReference>
<dbReference type="AlphaFoldDB" id="A0A366EBG3"/>
<name>A0A366EBG3_9BACI</name>
<dbReference type="InterPro" id="IPR003797">
    <property type="entry name" value="DegV"/>
</dbReference>
<dbReference type="NCBIfam" id="TIGR00762">
    <property type="entry name" value="DegV"/>
    <property type="match status" value="1"/>
</dbReference>
<dbReference type="Proteomes" id="UP000252254">
    <property type="component" value="Unassembled WGS sequence"/>
</dbReference>